<evidence type="ECO:0000313" key="4">
    <source>
        <dbReference type="EMBL" id="MFC6642802.1"/>
    </source>
</evidence>
<feature type="domain" description="AB hydrolase-1" evidence="3">
    <location>
        <begin position="60"/>
        <end position="151"/>
    </location>
</feature>
<reference evidence="5" key="1">
    <citation type="journal article" date="2019" name="Int. J. Syst. Evol. Microbiol.">
        <title>The Global Catalogue of Microorganisms (GCM) 10K type strain sequencing project: providing services to taxonomists for standard genome sequencing and annotation.</title>
        <authorList>
            <consortium name="The Broad Institute Genomics Platform"/>
            <consortium name="The Broad Institute Genome Sequencing Center for Infectious Disease"/>
            <person name="Wu L."/>
            <person name="Ma J."/>
        </authorList>
    </citation>
    <scope>NUCLEOTIDE SEQUENCE [LARGE SCALE GENOMIC DNA]</scope>
    <source>
        <strain evidence="5">NBRC 111368</strain>
    </source>
</reference>
<dbReference type="InterPro" id="IPR002410">
    <property type="entry name" value="Peptidase_S33"/>
</dbReference>
<evidence type="ECO:0000256" key="1">
    <source>
        <dbReference type="ARBA" id="ARBA00010088"/>
    </source>
</evidence>
<dbReference type="Proteomes" id="UP001596403">
    <property type="component" value="Unassembled WGS sequence"/>
</dbReference>
<dbReference type="InterPro" id="IPR050471">
    <property type="entry name" value="AB_hydrolase"/>
</dbReference>
<dbReference type="PANTHER" id="PTHR43433:SF5">
    <property type="entry name" value="AB HYDROLASE-1 DOMAIN-CONTAINING PROTEIN"/>
    <property type="match status" value="1"/>
</dbReference>
<dbReference type="Pfam" id="PF00561">
    <property type="entry name" value="Abhydrolase_1"/>
    <property type="match status" value="1"/>
</dbReference>
<sequence length="227" mass="24164">MAIKLLLSLLLGLALLVALVQWRAARHEARAEASHPPEGEIITVDGLPVHAKVIGSGPDLVLIHGASGNLRDFTMGFAERLSDRYRVIMFDRPGMGYTARLPGARGAWNPLGESPQEQAALLQKAADQLGVENPIVLGHSFGGAVALAWGCSGPKTPPRWCLSLRCQSHGPVGWAGFTTSAPRGLAVRFLSPPSPLSSPKAWCKAVLRRSLPRSPRPRAMPNISAPG</sequence>
<dbReference type="SUPFAM" id="SSF53474">
    <property type="entry name" value="alpha/beta-Hydrolases"/>
    <property type="match status" value="1"/>
</dbReference>
<accession>A0ABW1Z397</accession>
<dbReference type="PANTHER" id="PTHR43433">
    <property type="entry name" value="HYDROLASE, ALPHA/BETA FOLD FAMILY PROTEIN"/>
    <property type="match status" value="1"/>
</dbReference>
<name>A0ABW1Z397_9RHOB</name>
<organism evidence="4 5">
    <name type="scientific">Sulfitobacter profundi</name>
    <dbReference type="NCBI Taxonomy" id="2679961"/>
    <lineage>
        <taxon>Bacteria</taxon>
        <taxon>Pseudomonadati</taxon>
        <taxon>Pseudomonadota</taxon>
        <taxon>Alphaproteobacteria</taxon>
        <taxon>Rhodobacterales</taxon>
        <taxon>Roseobacteraceae</taxon>
        <taxon>Sulfitobacter</taxon>
    </lineage>
</organism>
<evidence type="ECO:0000259" key="3">
    <source>
        <dbReference type="Pfam" id="PF00561"/>
    </source>
</evidence>
<dbReference type="RefSeq" id="WP_386283190.1">
    <property type="nucleotide sequence ID" value="NZ_JBHSWA010000001.1"/>
</dbReference>
<keyword evidence="2 4" id="KW-0378">Hydrolase</keyword>
<dbReference type="PRINTS" id="PR00111">
    <property type="entry name" value="ABHYDROLASE"/>
</dbReference>
<dbReference type="Gene3D" id="3.40.50.1820">
    <property type="entry name" value="alpha/beta hydrolase"/>
    <property type="match status" value="1"/>
</dbReference>
<comment type="caution">
    <text evidence="4">The sequence shown here is derived from an EMBL/GenBank/DDBJ whole genome shotgun (WGS) entry which is preliminary data.</text>
</comment>
<gene>
    <name evidence="4" type="ORF">ACFQAU_14915</name>
</gene>
<dbReference type="GO" id="GO:0016787">
    <property type="term" value="F:hydrolase activity"/>
    <property type="evidence" value="ECO:0007669"/>
    <property type="project" value="UniProtKB-KW"/>
</dbReference>
<dbReference type="EMBL" id="JBHSWA010000001">
    <property type="protein sequence ID" value="MFC6642802.1"/>
    <property type="molecule type" value="Genomic_DNA"/>
</dbReference>
<proteinExistence type="inferred from homology"/>
<keyword evidence="5" id="KW-1185">Reference proteome</keyword>
<evidence type="ECO:0000256" key="2">
    <source>
        <dbReference type="ARBA" id="ARBA00022801"/>
    </source>
</evidence>
<evidence type="ECO:0000313" key="5">
    <source>
        <dbReference type="Proteomes" id="UP001596403"/>
    </source>
</evidence>
<dbReference type="InterPro" id="IPR029058">
    <property type="entry name" value="AB_hydrolase_fold"/>
</dbReference>
<protein>
    <submittedName>
        <fullName evidence="4">Alpha/beta fold hydrolase</fullName>
    </submittedName>
</protein>
<dbReference type="PRINTS" id="PR00793">
    <property type="entry name" value="PROAMNOPTASE"/>
</dbReference>
<dbReference type="InterPro" id="IPR000073">
    <property type="entry name" value="AB_hydrolase_1"/>
</dbReference>
<comment type="similarity">
    <text evidence="1">Belongs to the peptidase S33 family.</text>
</comment>